<dbReference type="Ensembl" id="ENSHCOT00000011027.1">
    <property type="protein sequence ID" value="ENSHCOP00000018539.1"/>
    <property type="gene ID" value="ENSHCOG00000003161.1"/>
</dbReference>
<evidence type="ECO:0008006" key="3">
    <source>
        <dbReference type="Google" id="ProtNLM"/>
    </source>
</evidence>
<dbReference type="AlphaFoldDB" id="A0A3Q2YJK2"/>
<dbReference type="PRINTS" id="PR00178">
    <property type="entry name" value="FATTYACIDBP"/>
</dbReference>
<dbReference type="Gene3D" id="2.40.128.20">
    <property type="match status" value="1"/>
</dbReference>
<reference evidence="1" key="1">
    <citation type="submission" date="2025-08" db="UniProtKB">
        <authorList>
            <consortium name="Ensembl"/>
        </authorList>
    </citation>
    <scope>IDENTIFICATION</scope>
</reference>
<accession>A0A3Q2YJK2</accession>
<organism evidence="1 2">
    <name type="scientific">Hippocampus comes</name>
    <name type="common">Tiger tail seahorse</name>
    <dbReference type="NCBI Taxonomy" id="109280"/>
    <lineage>
        <taxon>Eukaryota</taxon>
        <taxon>Metazoa</taxon>
        <taxon>Chordata</taxon>
        <taxon>Craniata</taxon>
        <taxon>Vertebrata</taxon>
        <taxon>Euteleostomi</taxon>
        <taxon>Actinopterygii</taxon>
        <taxon>Neopterygii</taxon>
        <taxon>Teleostei</taxon>
        <taxon>Neoteleostei</taxon>
        <taxon>Acanthomorphata</taxon>
        <taxon>Syngnathiaria</taxon>
        <taxon>Syngnathiformes</taxon>
        <taxon>Syngnathoidei</taxon>
        <taxon>Syngnathidae</taxon>
        <taxon>Hippocampus</taxon>
    </lineage>
</organism>
<dbReference type="InterPro" id="IPR012674">
    <property type="entry name" value="Calycin"/>
</dbReference>
<dbReference type="GeneTree" id="ENSGT00940000157139"/>
<reference evidence="1" key="2">
    <citation type="submission" date="2025-09" db="UniProtKB">
        <authorList>
            <consortium name="Ensembl"/>
        </authorList>
    </citation>
    <scope>IDENTIFICATION</scope>
</reference>
<proteinExistence type="predicted"/>
<evidence type="ECO:0000313" key="1">
    <source>
        <dbReference type="Ensembl" id="ENSHCOP00000018539.1"/>
    </source>
</evidence>
<dbReference type="InterPro" id="IPR000463">
    <property type="entry name" value="Fatty_acid-bd"/>
</dbReference>
<name>A0A3Q2YJK2_HIPCM</name>
<dbReference type="SUPFAM" id="SSF50814">
    <property type="entry name" value="Lipocalins"/>
    <property type="match status" value="1"/>
</dbReference>
<dbReference type="Proteomes" id="UP000264820">
    <property type="component" value="Unplaced"/>
</dbReference>
<keyword evidence="2" id="KW-1185">Reference proteome</keyword>
<protein>
    <recommendedName>
        <fullName evidence="3">Cytosolic fatty-acid binding proteins domain-containing protein</fullName>
    </recommendedName>
</protein>
<dbReference type="GO" id="GO:0008289">
    <property type="term" value="F:lipid binding"/>
    <property type="evidence" value="ECO:0007669"/>
    <property type="project" value="InterPro"/>
</dbReference>
<dbReference type="Pfam" id="PF14651">
    <property type="entry name" value="Lipocalin_7"/>
    <property type="match status" value="1"/>
</dbReference>
<sequence>MPFSGKYVLESQENYKEFLEAIGVSKVEVANEDMVTDIYQGAYYSITKYMGGDSVTHTFMLNREAELEDLDGTTFTTTVRLEGGKIKIQFPKYVYTAEVSGDKLTEVSMHCNFFFTIKNKTKKNQRPVD</sequence>
<evidence type="ECO:0000313" key="2">
    <source>
        <dbReference type="Proteomes" id="UP000264820"/>
    </source>
</evidence>